<keyword evidence="1" id="KW-0812">Transmembrane</keyword>
<dbReference type="Pfam" id="PF10617">
    <property type="entry name" value="DUF2474"/>
    <property type="match status" value="1"/>
</dbReference>
<protein>
    <recommendedName>
        <fullName evidence="4">DUF2474 domain-containing protein</fullName>
    </recommendedName>
</protein>
<name>A0A1C0TZL4_9GAMM</name>
<evidence type="ECO:0000313" key="3">
    <source>
        <dbReference type="Proteomes" id="UP000093476"/>
    </source>
</evidence>
<organism evidence="2 3">
    <name type="scientific">Photorhabdus australis subsp. thailandensis</name>
    <dbReference type="NCBI Taxonomy" id="2805096"/>
    <lineage>
        <taxon>Bacteria</taxon>
        <taxon>Pseudomonadati</taxon>
        <taxon>Pseudomonadota</taxon>
        <taxon>Gammaproteobacteria</taxon>
        <taxon>Enterobacterales</taxon>
        <taxon>Morganellaceae</taxon>
        <taxon>Photorhabdus</taxon>
    </lineage>
</organism>
<dbReference type="InterPro" id="IPR018895">
    <property type="entry name" value="DUF2474"/>
</dbReference>
<proteinExistence type="predicted"/>
<keyword evidence="3" id="KW-1185">Reference proteome</keyword>
<dbReference type="AlphaFoldDB" id="A0A1C0TZL4"/>
<evidence type="ECO:0008006" key="4">
    <source>
        <dbReference type="Google" id="ProtNLM"/>
    </source>
</evidence>
<keyword evidence="1" id="KW-0472">Membrane</keyword>
<dbReference type="Proteomes" id="UP000093476">
    <property type="component" value="Unassembled WGS sequence"/>
</dbReference>
<evidence type="ECO:0000313" key="2">
    <source>
        <dbReference type="EMBL" id="OCQ51109.1"/>
    </source>
</evidence>
<feature type="transmembrane region" description="Helical" evidence="1">
    <location>
        <begin position="27"/>
        <end position="51"/>
    </location>
</feature>
<evidence type="ECO:0000256" key="1">
    <source>
        <dbReference type="SAM" id="Phobius"/>
    </source>
</evidence>
<sequence length="60" mass="6907">MFFGGKLTMNKATTNYNTRRPSVWKRIGWMVMIWLCSVMALFAVSSLFRLLMTAAGMKLK</sequence>
<gene>
    <name evidence="2" type="ORF">Ppb6_03667</name>
</gene>
<dbReference type="STRING" id="286156.Ppb6_03667"/>
<keyword evidence="1" id="KW-1133">Transmembrane helix</keyword>
<reference evidence="2 3" key="1">
    <citation type="submission" date="2015-12" db="EMBL/GenBank/DDBJ databases">
        <title>Genome comparisons provide insights into the role of secondary metabolites in the pathogenic phase of the Photorhabdus life cycle.</title>
        <authorList>
            <person name="Tobias N.J."/>
            <person name="Mishra B."/>
            <person name="Gupta D.K."/>
            <person name="Thines M."/>
            <person name="Stinear T.P."/>
            <person name="Bode H.B."/>
        </authorList>
    </citation>
    <scope>NUCLEOTIDE SEQUENCE [LARGE SCALE GENOMIC DNA]</scope>
    <source>
        <strain evidence="2 3">PB68.1</strain>
    </source>
</reference>
<accession>A0A1C0TZL4</accession>
<dbReference type="EMBL" id="LOMY01000180">
    <property type="protein sequence ID" value="OCQ51109.1"/>
    <property type="molecule type" value="Genomic_DNA"/>
</dbReference>
<comment type="caution">
    <text evidence="2">The sequence shown here is derived from an EMBL/GenBank/DDBJ whole genome shotgun (WGS) entry which is preliminary data.</text>
</comment>